<dbReference type="PANTHER" id="PTHR24412">
    <property type="entry name" value="KELCH PROTEIN"/>
    <property type="match status" value="1"/>
</dbReference>
<keyword evidence="6" id="KW-1185">Reference proteome</keyword>
<dbReference type="InterPro" id="IPR000210">
    <property type="entry name" value="BTB/POZ_dom"/>
</dbReference>
<evidence type="ECO:0000256" key="2">
    <source>
        <dbReference type="ARBA" id="ARBA00022737"/>
    </source>
</evidence>
<feature type="region of interest" description="Disordered" evidence="3">
    <location>
        <begin position="1"/>
        <end position="20"/>
    </location>
</feature>
<dbReference type="PIRSF" id="PIRSF037037">
    <property type="entry name" value="Kelch-like_protein_gigaxonin"/>
    <property type="match status" value="1"/>
</dbReference>
<dbReference type="Pfam" id="PF00651">
    <property type="entry name" value="BTB"/>
    <property type="match status" value="1"/>
</dbReference>
<feature type="domain" description="BTB" evidence="4">
    <location>
        <begin position="40"/>
        <end position="107"/>
    </location>
</feature>
<dbReference type="SMART" id="SM00225">
    <property type="entry name" value="BTB"/>
    <property type="match status" value="1"/>
</dbReference>
<proteinExistence type="predicted"/>
<dbReference type="Pfam" id="PF24681">
    <property type="entry name" value="Kelch_KLHDC2_KLHL20_DRC7"/>
    <property type="match status" value="1"/>
</dbReference>
<dbReference type="Gene3D" id="1.25.40.420">
    <property type="match status" value="1"/>
</dbReference>
<dbReference type="InterPro" id="IPR011333">
    <property type="entry name" value="SKP1/BTB/POZ_sf"/>
</dbReference>
<dbReference type="InterPro" id="IPR006652">
    <property type="entry name" value="Kelch_1"/>
</dbReference>
<evidence type="ECO:0000313" key="6">
    <source>
        <dbReference type="Proteomes" id="UP000327493"/>
    </source>
</evidence>
<evidence type="ECO:0000256" key="1">
    <source>
        <dbReference type="ARBA" id="ARBA00022441"/>
    </source>
</evidence>
<evidence type="ECO:0000256" key="3">
    <source>
        <dbReference type="SAM" id="MobiDB-lite"/>
    </source>
</evidence>
<keyword evidence="2" id="KW-0677">Repeat</keyword>
<dbReference type="PANTHER" id="PTHR24412:SF172">
    <property type="entry name" value="KELCH-LIKE PROTEIN 10"/>
    <property type="match status" value="1"/>
</dbReference>
<evidence type="ECO:0000259" key="4">
    <source>
        <dbReference type="PROSITE" id="PS50097"/>
    </source>
</evidence>
<accession>A0A5J5DIU0</accession>
<dbReference type="Pfam" id="PF01344">
    <property type="entry name" value="Kelch_1"/>
    <property type="match status" value="2"/>
</dbReference>
<keyword evidence="1" id="KW-0880">Kelch repeat</keyword>
<dbReference type="AlphaFoldDB" id="A0A5J5DIU0"/>
<reference evidence="5 6" key="1">
    <citation type="submission" date="2019-08" db="EMBL/GenBank/DDBJ databases">
        <title>A chromosome-level genome assembly, high-density linkage maps, and genome scans reveal the genomic architecture of hybrid incompatibilities underlying speciation via character displacement in darters (Percidae: Etheostominae).</title>
        <authorList>
            <person name="Moran R.L."/>
            <person name="Catchen J.M."/>
            <person name="Fuller R.C."/>
        </authorList>
    </citation>
    <scope>NUCLEOTIDE SEQUENCE [LARGE SCALE GENOMIC DNA]</scope>
    <source>
        <strain evidence="5">EspeVRDwgs_2016</strain>
        <tissue evidence="5">Muscle</tissue>
    </source>
</reference>
<organism evidence="5 6">
    <name type="scientific">Etheostoma spectabile</name>
    <name type="common">orangethroat darter</name>
    <dbReference type="NCBI Taxonomy" id="54343"/>
    <lineage>
        <taxon>Eukaryota</taxon>
        <taxon>Metazoa</taxon>
        <taxon>Chordata</taxon>
        <taxon>Craniata</taxon>
        <taxon>Vertebrata</taxon>
        <taxon>Euteleostomi</taxon>
        <taxon>Actinopterygii</taxon>
        <taxon>Neopterygii</taxon>
        <taxon>Teleostei</taxon>
        <taxon>Neoteleostei</taxon>
        <taxon>Acanthomorphata</taxon>
        <taxon>Eupercaria</taxon>
        <taxon>Perciformes</taxon>
        <taxon>Percoidei</taxon>
        <taxon>Percidae</taxon>
        <taxon>Etheostomatinae</taxon>
        <taxon>Etheostoma</taxon>
    </lineage>
</organism>
<comment type="caution">
    <text evidence="5">The sequence shown here is derived from an EMBL/GenBank/DDBJ whole genome shotgun (WGS) entry which is preliminary data.</text>
</comment>
<sequence>MGEQGEASAKFNSHRSELEKRTHEMASSVLSDLRLEGKLCDVVIKAGDVEFNAHKIILCSCSSYFRTLFTGAWATLKKQRYTIPGVTPEMMHIIINYAYTHVVALTEDNVVEVLAAADQFLLSGIVQTCCFFLEDHLCLRNCIGVWRLVSFYHFPELSHKVFRFILHRFEEIASVSQELLELSVPQLAAIIESDHLNVKRENTVFEAVLRWINHLPDQRRGHISELLPKESIECIPIVNDAVTEAIDFRNGSPKSVYSNQLSRPRLPSTIVLVTGGTNQGRTATSLQAYDVRADCWVTVSAGEIHRTHHGAASLNSFVYLIGGCSIDDTYLNTVQKFDLVTSTWHQVAPMNFCRCYVSVVVQNGCIYAFGGFDGVAHYNSVECYMPETDRWTMVAPMRAKRCGATECYDPDLNQWTTIAPMRSSRSGLGVAAYKGWIYVFGGTFSGNSHLRSAEAYNPLTNRWTPVPSMNQPRSYFGSVVVDDRLFVVGGCNGSTTLSDAEYYDEEVGLWLGASDIEMPLSGLSCCVLHGLPDVVENLFPRGFPGAPQQGRSC</sequence>
<dbReference type="SUPFAM" id="SSF54695">
    <property type="entry name" value="POZ domain"/>
    <property type="match status" value="1"/>
</dbReference>
<dbReference type="InterPro" id="IPR015915">
    <property type="entry name" value="Kelch-typ_b-propeller"/>
</dbReference>
<dbReference type="CDD" id="cd18450">
    <property type="entry name" value="BACK_KLHL10"/>
    <property type="match status" value="1"/>
</dbReference>
<gene>
    <name evidence="5" type="ORF">FQN60_009393</name>
</gene>
<dbReference type="Pfam" id="PF07707">
    <property type="entry name" value="BACK"/>
    <property type="match status" value="1"/>
</dbReference>
<evidence type="ECO:0000313" key="5">
    <source>
        <dbReference type="EMBL" id="KAA8593277.1"/>
    </source>
</evidence>
<dbReference type="InterPro" id="IPR017096">
    <property type="entry name" value="BTB-kelch_protein"/>
</dbReference>
<dbReference type="SUPFAM" id="SSF117281">
    <property type="entry name" value="Kelch motif"/>
    <property type="match status" value="1"/>
</dbReference>
<dbReference type="Gene3D" id="3.30.710.10">
    <property type="entry name" value="Potassium Channel Kv1.1, Chain A"/>
    <property type="match status" value="1"/>
</dbReference>
<dbReference type="Proteomes" id="UP000327493">
    <property type="component" value="Chromosome 4"/>
</dbReference>
<protein>
    <recommendedName>
        <fullName evidence="4">BTB domain-containing protein</fullName>
    </recommendedName>
</protein>
<dbReference type="EMBL" id="VOFY01000004">
    <property type="protein sequence ID" value="KAA8593277.1"/>
    <property type="molecule type" value="Genomic_DNA"/>
</dbReference>
<dbReference type="PROSITE" id="PS50097">
    <property type="entry name" value="BTB"/>
    <property type="match status" value="1"/>
</dbReference>
<dbReference type="PRINTS" id="PR00501">
    <property type="entry name" value="KELCHREPEAT"/>
</dbReference>
<dbReference type="Gene3D" id="2.120.10.80">
    <property type="entry name" value="Kelch-type beta propeller"/>
    <property type="match status" value="2"/>
</dbReference>
<dbReference type="InterPro" id="IPR011705">
    <property type="entry name" value="BACK"/>
</dbReference>
<name>A0A5J5DIU0_9PERO</name>
<dbReference type="SMART" id="SM00612">
    <property type="entry name" value="Kelch"/>
    <property type="match status" value="6"/>
</dbReference>
<dbReference type="SMART" id="SM00875">
    <property type="entry name" value="BACK"/>
    <property type="match status" value="1"/>
</dbReference>